<evidence type="ECO:0000313" key="1">
    <source>
        <dbReference type="EMBL" id="CAI2380823.1"/>
    </source>
</evidence>
<gene>
    <name evidence="1" type="ORF">ECRASSUSDP1_LOCUS22263</name>
</gene>
<accession>A0AAD1XXS3</accession>
<dbReference type="AlphaFoldDB" id="A0AAD1XXS3"/>
<comment type="caution">
    <text evidence="1">The sequence shown here is derived from an EMBL/GenBank/DDBJ whole genome shotgun (WGS) entry which is preliminary data.</text>
</comment>
<keyword evidence="2" id="KW-1185">Reference proteome</keyword>
<reference evidence="1" key="1">
    <citation type="submission" date="2023-07" db="EMBL/GenBank/DDBJ databases">
        <authorList>
            <consortium name="AG Swart"/>
            <person name="Singh M."/>
            <person name="Singh A."/>
            <person name="Seah K."/>
            <person name="Emmerich C."/>
        </authorList>
    </citation>
    <scope>NUCLEOTIDE SEQUENCE</scope>
    <source>
        <strain evidence="1">DP1</strain>
    </source>
</reference>
<dbReference type="EMBL" id="CAMPGE010022814">
    <property type="protein sequence ID" value="CAI2380823.1"/>
    <property type="molecule type" value="Genomic_DNA"/>
</dbReference>
<dbReference type="Proteomes" id="UP001295684">
    <property type="component" value="Unassembled WGS sequence"/>
</dbReference>
<evidence type="ECO:0000313" key="2">
    <source>
        <dbReference type="Proteomes" id="UP001295684"/>
    </source>
</evidence>
<sequence>MFRFVKYLGIASAGFIFITADKGFFTNLFKKFELEDKDLEEFEAFYMNVDSKIEDQINSYKKWFNDINHCVKDEEKYGHKYLHRFELMYIPNQFDSNKNSDSDLKEKIGIIFDASGMTPVKHKEFVRRYTSNGYEYRKFPKTKTYYETCSLLRPEPVSEYIGNKKFANKFTEKIINEIGERDEGAYPFLEVYFDDRIEYYAPKNNISQFFFKK</sequence>
<proteinExistence type="predicted"/>
<name>A0AAD1XXS3_EUPCR</name>
<protein>
    <submittedName>
        <fullName evidence="1">Uncharacterized protein</fullName>
    </submittedName>
</protein>
<organism evidence="1 2">
    <name type="scientific">Euplotes crassus</name>
    <dbReference type="NCBI Taxonomy" id="5936"/>
    <lineage>
        <taxon>Eukaryota</taxon>
        <taxon>Sar</taxon>
        <taxon>Alveolata</taxon>
        <taxon>Ciliophora</taxon>
        <taxon>Intramacronucleata</taxon>
        <taxon>Spirotrichea</taxon>
        <taxon>Hypotrichia</taxon>
        <taxon>Euplotida</taxon>
        <taxon>Euplotidae</taxon>
        <taxon>Moneuplotes</taxon>
    </lineage>
</organism>